<keyword evidence="1" id="KW-0378">Hydrolase</keyword>
<organism evidence="3 4">
    <name type="scientific">Corynespora cassiicola Philippines</name>
    <dbReference type="NCBI Taxonomy" id="1448308"/>
    <lineage>
        <taxon>Eukaryota</taxon>
        <taxon>Fungi</taxon>
        <taxon>Dikarya</taxon>
        <taxon>Ascomycota</taxon>
        <taxon>Pezizomycotina</taxon>
        <taxon>Dothideomycetes</taxon>
        <taxon>Pleosporomycetidae</taxon>
        <taxon>Pleosporales</taxon>
        <taxon>Corynesporascaceae</taxon>
        <taxon>Corynespora</taxon>
    </lineage>
</organism>
<dbReference type="InterPro" id="IPR029058">
    <property type="entry name" value="AB_hydrolase_fold"/>
</dbReference>
<dbReference type="Gene3D" id="3.40.50.1820">
    <property type="entry name" value="alpha/beta hydrolase"/>
    <property type="match status" value="1"/>
</dbReference>
<evidence type="ECO:0000256" key="1">
    <source>
        <dbReference type="ARBA" id="ARBA00022801"/>
    </source>
</evidence>
<dbReference type="PANTHER" id="PTHR48070">
    <property type="entry name" value="ESTERASE OVCA2"/>
    <property type="match status" value="1"/>
</dbReference>
<dbReference type="EMBL" id="KZ678130">
    <property type="protein sequence ID" value="PSN72075.1"/>
    <property type="molecule type" value="Genomic_DNA"/>
</dbReference>
<dbReference type="SUPFAM" id="SSF53474">
    <property type="entry name" value="alpha/beta-Hydrolases"/>
    <property type="match status" value="1"/>
</dbReference>
<dbReference type="PANTHER" id="PTHR48070:SF7">
    <property type="entry name" value="SERINE HYDROLASE FSH DOMAIN-CONTAINING PROTEIN-RELATED"/>
    <property type="match status" value="1"/>
</dbReference>
<dbReference type="InterPro" id="IPR050593">
    <property type="entry name" value="LovG"/>
</dbReference>
<dbReference type="Pfam" id="PF03959">
    <property type="entry name" value="FSH1"/>
    <property type="match status" value="1"/>
</dbReference>
<evidence type="ECO:0000259" key="2">
    <source>
        <dbReference type="Pfam" id="PF03959"/>
    </source>
</evidence>
<dbReference type="Proteomes" id="UP000240883">
    <property type="component" value="Unassembled WGS sequence"/>
</dbReference>
<feature type="domain" description="Serine hydrolase" evidence="2">
    <location>
        <begin position="17"/>
        <end position="215"/>
    </location>
</feature>
<dbReference type="GO" id="GO:0019748">
    <property type="term" value="P:secondary metabolic process"/>
    <property type="evidence" value="ECO:0007669"/>
    <property type="project" value="TreeGrafter"/>
</dbReference>
<gene>
    <name evidence="3" type="ORF">BS50DRAFT_583665</name>
</gene>
<dbReference type="InterPro" id="IPR005645">
    <property type="entry name" value="FSH-like_dom"/>
</dbReference>
<accession>A0A2T2P332</accession>
<dbReference type="STRING" id="1448308.A0A2T2P332"/>
<name>A0A2T2P332_CORCC</name>
<dbReference type="GO" id="GO:0005737">
    <property type="term" value="C:cytoplasm"/>
    <property type="evidence" value="ECO:0007669"/>
    <property type="project" value="TreeGrafter"/>
</dbReference>
<dbReference type="GO" id="GO:0005634">
    <property type="term" value="C:nucleus"/>
    <property type="evidence" value="ECO:0007669"/>
    <property type="project" value="TreeGrafter"/>
</dbReference>
<dbReference type="AlphaFoldDB" id="A0A2T2P332"/>
<dbReference type="GO" id="GO:0016787">
    <property type="term" value="F:hydrolase activity"/>
    <property type="evidence" value="ECO:0007669"/>
    <property type="project" value="UniProtKB-KW"/>
</dbReference>
<protein>
    <recommendedName>
        <fullName evidence="2">Serine hydrolase domain-containing protein</fullName>
    </recommendedName>
</protein>
<keyword evidence="4" id="KW-1185">Reference proteome</keyword>
<proteinExistence type="predicted"/>
<dbReference type="OrthoDB" id="2094269at2759"/>
<sequence length="232" mass="25373">MSSGFFNQKYPERKGNYRVLCLHGIGTNSKVLEAQTAALRYQLGPEYRYDFVDGDHAWPAAPGVAEVFGLDDEYFSYSDGSAESWKQAVDDLEAYVVENGPFHAILGFSLGAALAATLLLRPANQAAGKIRTAFFVCGILPCDWTQLELGNLHIPQASEVGELIRIPTLHAWSANDTDYPGQSLGLVRMCNASLRTEVMHCAGHQVPSQLYEVTAIAAAFKHMISSAEQTEE</sequence>
<evidence type="ECO:0000313" key="3">
    <source>
        <dbReference type="EMBL" id="PSN72075.1"/>
    </source>
</evidence>
<evidence type="ECO:0000313" key="4">
    <source>
        <dbReference type="Proteomes" id="UP000240883"/>
    </source>
</evidence>
<reference evidence="3 4" key="1">
    <citation type="journal article" date="2018" name="Front. Microbiol.">
        <title>Genome-Wide Analysis of Corynespora cassiicola Leaf Fall Disease Putative Effectors.</title>
        <authorList>
            <person name="Lopez D."/>
            <person name="Ribeiro S."/>
            <person name="Label P."/>
            <person name="Fumanal B."/>
            <person name="Venisse J.S."/>
            <person name="Kohler A."/>
            <person name="de Oliveira R.R."/>
            <person name="Labutti K."/>
            <person name="Lipzen A."/>
            <person name="Lail K."/>
            <person name="Bauer D."/>
            <person name="Ohm R.A."/>
            <person name="Barry K.W."/>
            <person name="Spatafora J."/>
            <person name="Grigoriev I.V."/>
            <person name="Martin F.M."/>
            <person name="Pujade-Renaud V."/>
        </authorList>
    </citation>
    <scope>NUCLEOTIDE SEQUENCE [LARGE SCALE GENOMIC DNA]</scope>
    <source>
        <strain evidence="3 4">Philippines</strain>
    </source>
</reference>